<evidence type="ECO:0000259" key="1">
    <source>
        <dbReference type="Pfam" id="PF14082"/>
    </source>
</evidence>
<feature type="domain" description="Shedu protein SduA C-terminal" evidence="1">
    <location>
        <begin position="140"/>
        <end position="292"/>
    </location>
</feature>
<proteinExistence type="predicted"/>
<evidence type="ECO:0000313" key="3">
    <source>
        <dbReference type="Proteomes" id="UP000189981"/>
    </source>
</evidence>
<dbReference type="RefSeq" id="WP_079701694.1">
    <property type="nucleotide sequence ID" value="NZ_FUYR01000001.1"/>
</dbReference>
<gene>
    <name evidence="2" type="ORF">SAMN05661099_1186</name>
</gene>
<keyword evidence="3" id="KW-1185">Reference proteome</keyword>
<protein>
    <recommendedName>
        <fullName evidence="1">Shedu protein SduA C-terminal domain-containing protein</fullName>
    </recommendedName>
</protein>
<dbReference type="AlphaFoldDB" id="A0A1T5B115"/>
<evidence type="ECO:0000313" key="2">
    <source>
        <dbReference type="EMBL" id="SKB40779.1"/>
    </source>
</evidence>
<dbReference type="InterPro" id="IPR025359">
    <property type="entry name" value="SduA_C"/>
</dbReference>
<dbReference type="Proteomes" id="UP000189981">
    <property type="component" value="Unassembled WGS sequence"/>
</dbReference>
<organism evidence="2 3">
    <name type="scientific">Daejeonella lutea</name>
    <dbReference type="NCBI Taxonomy" id="572036"/>
    <lineage>
        <taxon>Bacteria</taxon>
        <taxon>Pseudomonadati</taxon>
        <taxon>Bacteroidota</taxon>
        <taxon>Sphingobacteriia</taxon>
        <taxon>Sphingobacteriales</taxon>
        <taxon>Sphingobacteriaceae</taxon>
        <taxon>Daejeonella</taxon>
    </lineage>
</organism>
<dbReference type="OrthoDB" id="1490566at2"/>
<reference evidence="3" key="1">
    <citation type="submission" date="2017-02" db="EMBL/GenBank/DDBJ databases">
        <authorList>
            <person name="Varghese N."/>
            <person name="Submissions S."/>
        </authorList>
    </citation>
    <scope>NUCLEOTIDE SEQUENCE [LARGE SCALE GENOMIC DNA]</scope>
    <source>
        <strain evidence="3">DSM 22385</strain>
    </source>
</reference>
<accession>A0A1T5B115</accession>
<sequence>MRNFNLYKIPVVLLLDENESKSFYQKHRYTTVLSDEGAEKLALHTAELASSIRNWRRQVIDELDNLGIEFNSGYIDYSLYFNTRRDTILSTEILSQNFQLFPRKLRYHWLGNNTRQIERAIDKFIGMLNRSDYRKKKAEELLYHRFFEDNPAFLERDRYSRTWHEAKLKLEDRKHYDPDFMMKPNFNYQTDLSLVEVKLPNEGFVQISNFHKTFLAKVFKHLSQVNDYKEYLEESSNNPCINSKFGFVPRKVDYNILIGRQPDKDENEHFIQKNIRKFNQHHIHLMTYDELLEYQVKFLNRQNLLKVS</sequence>
<dbReference type="Pfam" id="PF14082">
    <property type="entry name" value="SduA_C"/>
    <property type="match status" value="1"/>
</dbReference>
<dbReference type="EMBL" id="FUYR01000001">
    <property type="protein sequence ID" value="SKB40779.1"/>
    <property type="molecule type" value="Genomic_DNA"/>
</dbReference>
<name>A0A1T5B115_9SPHI</name>